<feature type="region of interest" description="Disordered" evidence="1">
    <location>
        <begin position="1"/>
        <end position="63"/>
    </location>
</feature>
<dbReference type="OrthoDB" id="2192888at2759"/>
<sequence length="206" mass="20943">PLLGVRPSADAGGSGRGDEFSRDPGTGKLVINEDDDEGGGGKKKRRHAGVDVDGYDSDDSDFDDLRGVADLKYALKKAGDSRSVRFAEAAKSQAGARSVGGRSAGAASAGGRSAGGRSTASGASGKGAGGKGAHSGDRFRAKKASGDVKGKLRVCVCVCVFGEGDEGGWVGGIHADGKRCGYDHRGNTHDRQFSPHPPPQLQLPPP</sequence>
<proteinExistence type="predicted"/>
<comment type="caution">
    <text evidence="2">The sequence shown here is derived from an EMBL/GenBank/DDBJ whole genome shotgun (WGS) entry which is preliminary data.</text>
</comment>
<evidence type="ECO:0000256" key="1">
    <source>
        <dbReference type="SAM" id="MobiDB-lite"/>
    </source>
</evidence>
<evidence type="ECO:0000313" key="3">
    <source>
        <dbReference type="Proteomes" id="UP000747110"/>
    </source>
</evidence>
<dbReference type="EMBL" id="BNCP01000023">
    <property type="protein sequence ID" value="GIL82211.1"/>
    <property type="molecule type" value="Genomic_DNA"/>
</dbReference>
<gene>
    <name evidence="2" type="ORF">Vretifemale_11129</name>
</gene>
<dbReference type="Proteomes" id="UP000747110">
    <property type="component" value="Unassembled WGS sequence"/>
</dbReference>
<feature type="compositionally biased region" description="Pro residues" evidence="1">
    <location>
        <begin position="195"/>
        <end position="206"/>
    </location>
</feature>
<evidence type="ECO:0000313" key="2">
    <source>
        <dbReference type="EMBL" id="GIL82211.1"/>
    </source>
</evidence>
<dbReference type="AlphaFoldDB" id="A0A8J4CI05"/>
<feature type="compositionally biased region" description="Acidic residues" evidence="1">
    <location>
        <begin position="53"/>
        <end position="62"/>
    </location>
</feature>
<feature type="compositionally biased region" description="Basic and acidic residues" evidence="1">
    <location>
        <begin position="175"/>
        <end position="193"/>
    </location>
</feature>
<name>A0A8J4CI05_9CHLO</name>
<feature type="compositionally biased region" description="Low complexity" evidence="1">
    <location>
        <begin position="94"/>
        <end position="123"/>
    </location>
</feature>
<accession>A0A8J4CI05</accession>
<organism evidence="2 3">
    <name type="scientific">Volvox reticuliferus</name>
    <dbReference type="NCBI Taxonomy" id="1737510"/>
    <lineage>
        <taxon>Eukaryota</taxon>
        <taxon>Viridiplantae</taxon>
        <taxon>Chlorophyta</taxon>
        <taxon>core chlorophytes</taxon>
        <taxon>Chlorophyceae</taxon>
        <taxon>CS clade</taxon>
        <taxon>Chlamydomonadales</taxon>
        <taxon>Volvocaceae</taxon>
        <taxon>Volvox</taxon>
    </lineage>
</organism>
<feature type="non-terminal residue" evidence="2">
    <location>
        <position position="1"/>
    </location>
</feature>
<feature type="region of interest" description="Disordered" evidence="1">
    <location>
        <begin position="170"/>
        <end position="206"/>
    </location>
</feature>
<protein>
    <submittedName>
        <fullName evidence="2">Uncharacterized protein</fullName>
    </submittedName>
</protein>
<keyword evidence="3" id="KW-1185">Reference proteome</keyword>
<feature type="compositionally biased region" description="Basic and acidic residues" evidence="1">
    <location>
        <begin position="134"/>
        <end position="147"/>
    </location>
</feature>
<reference evidence="2" key="1">
    <citation type="journal article" date="2021" name="Proc. Natl. Acad. Sci. U.S.A.">
        <title>Three genomes in the algal genus Volvox reveal the fate of a haploid sex-determining region after a transition to homothallism.</title>
        <authorList>
            <person name="Yamamoto K."/>
            <person name="Hamaji T."/>
            <person name="Kawai-Toyooka H."/>
            <person name="Matsuzaki R."/>
            <person name="Takahashi F."/>
            <person name="Nishimura Y."/>
            <person name="Kawachi M."/>
            <person name="Noguchi H."/>
            <person name="Minakuchi Y."/>
            <person name="Umen J.G."/>
            <person name="Toyoda A."/>
            <person name="Nozaki H."/>
        </authorList>
    </citation>
    <scope>NUCLEOTIDE SEQUENCE</scope>
    <source>
        <strain evidence="2">NIES-3786</strain>
    </source>
</reference>
<feature type="region of interest" description="Disordered" evidence="1">
    <location>
        <begin position="79"/>
        <end position="147"/>
    </location>
</feature>
<feature type="compositionally biased region" description="Gly residues" evidence="1">
    <location>
        <begin position="124"/>
        <end position="133"/>
    </location>
</feature>